<dbReference type="GO" id="GO:0006412">
    <property type="term" value="P:translation"/>
    <property type="evidence" value="ECO:0007669"/>
    <property type="project" value="TreeGrafter"/>
</dbReference>
<feature type="compositionally biased region" description="Low complexity" evidence="1">
    <location>
        <begin position="40"/>
        <end position="60"/>
    </location>
</feature>
<dbReference type="Ensembl" id="ENSGAGT00000036423.1">
    <property type="protein sequence ID" value="ENSGAGP00000032124.1"/>
    <property type="gene ID" value="ENSGAGG00000023017.1"/>
</dbReference>
<feature type="region of interest" description="Disordered" evidence="1">
    <location>
        <begin position="23"/>
        <end position="60"/>
    </location>
</feature>
<evidence type="ECO:0000313" key="3">
    <source>
        <dbReference type="Proteomes" id="UP000291020"/>
    </source>
</evidence>
<dbReference type="PANTHER" id="PTHR31054:SF5">
    <property type="entry name" value="PROTEIN ZAR1-LIKE"/>
    <property type="match status" value="1"/>
</dbReference>
<organism evidence="2 3">
    <name type="scientific">Gopherus agassizii</name>
    <name type="common">Agassiz's desert tortoise</name>
    <dbReference type="NCBI Taxonomy" id="38772"/>
    <lineage>
        <taxon>Eukaryota</taxon>
        <taxon>Metazoa</taxon>
        <taxon>Chordata</taxon>
        <taxon>Craniata</taxon>
        <taxon>Vertebrata</taxon>
        <taxon>Euteleostomi</taxon>
        <taxon>Archelosauria</taxon>
        <taxon>Testudinata</taxon>
        <taxon>Testudines</taxon>
        <taxon>Cryptodira</taxon>
        <taxon>Durocryptodira</taxon>
        <taxon>Testudinoidea</taxon>
        <taxon>Testudinidae</taxon>
        <taxon>Gopherus</taxon>
    </lineage>
</organism>
<keyword evidence="3" id="KW-1185">Reference proteome</keyword>
<reference evidence="2" key="2">
    <citation type="submission" date="2025-08" db="UniProtKB">
        <authorList>
            <consortium name="Ensembl"/>
        </authorList>
    </citation>
    <scope>IDENTIFICATION</scope>
</reference>
<feature type="compositionally biased region" description="Polar residues" evidence="1">
    <location>
        <begin position="167"/>
        <end position="181"/>
    </location>
</feature>
<dbReference type="Proteomes" id="UP000291020">
    <property type="component" value="Unassembled WGS sequence"/>
</dbReference>
<reference evidence="3" key="1">
    <citation type="journal article" date="2017" name="PLoS ONE">
        <title>The Agassiz's desert tortoise genome provides a resource for the conservation of a threatened species.</title>
        <authorList>
            <person name="Tollis M."/>
            <person name="DeNardo D.F."/>
            <person name="Cornelius J.A."/>
            <person name="Dolby G.A."/>
            <person name="Edwards T."/>
            <person name="Henen B.T."/>
            <person name="Karl A.E."/>
            <person name="Murphy R.W."/>
            <person name="Kusumi K."/>
        </authorList>
    </citation>
    <scope>NUCLEOTIDE SEQUENCE [LARGE SCALE GENOMIC DNA]</scope>
</reference>
<reference evidence="2" key="3">
    <citation type="submission" date="2025-09" db="UniProtKB">
        <authorList>
            <consortium name="Ensembl"/>
        </authorList>
    </citation>
    <scope>IDENTIFICATION</scope>
</reference>
<evidence type="ECO:0000313" key="2">
    <source>
        <dbReference type="Ensembl" id="ENSGAGP00000032124.1"/>
    </source>
</evidence>
<accession>A0A452IVS2</accession>
<dbReference type="GO" id="GO:0005737">
    <property type="term" value="C:cytoplasm"/>
    <property type="evidence" value="ECO:0007669"/>
    <property type="project" value="TreeGrafter"/>
</dbReference>
<feature type="region of interest" description="Disordered" evidence="1">
    <location>
        <begin position="140"/>
        <end position="193"/>
    </location>
</feature>
<dbReference type="InterPro" id="IPR026775">
    <property type="entry name" value="Zar1"/>
</dbReference>
<evidence type="ECO:0000256" key="1">
    <source>
        <dbReference type="SAM" id="MobiDB-lite"/>
    </source>
</evidence>
<name>A0A452IVS2_9SAUR</name>
<dbReference type="AlphaFoldDB" id="A0A452IVS2"/>
<dbReference type="PANTHER" id="PTHR31054">
    <property type="entry name" value="ZYGOTE ARREST PROTEIN 1-LIKE ISOFORM X1"/>
    <property type="match status" value="1"/>
</dbReference>
<protein>
    <submittedName>
        <fullName evidence="2">Uncharacterized protein</fullName>
    </submittedName>
</protein>
<sequence length="330" mass="35371">MERFIYPLYSVYQGYGGTLTSSQGGGLVGPKQKQPKWKQSKGSSPSLGIPTTPATAAGPEPADYLDGYMWAQLKALLSQVSPGLTPRLRKANTKEVGVQVNPGMDASVQCSMGTCTLQGTCPQSSSARFIWAGPAIYSPGATHGPGEEGGSRRRAGGAAAEEEPSKRSQGADTAPSQQLQPEETEAVLQGEGAAEVKRSTFQVGQASSVPSPAAQLPPWWQVPALWQSAPSSRCTIPPTEVITKLSLLQWESAYVWCISGIATSILNRSTCPPLSANNGMSSLLRLTQRLVAPAPRRHIDLKRLHRQELCGHCKGKRLFCDNTYSFKYIV</sequence>
<proteinExistence type="predicted"/>